<dbReference type="InterPro" id="IPR015943">
    <property type="entry name" value="WD40/YVTN_repeat-like_dom_sf"/>
</dbReference>
<comment type="caution">
    <text evidence="8">The sequence shown here is derived from an EMBL/GenBank/DDBJ whole genome shotgun (WGS) entry which is preliminary data.</text>
</comment>
<dbReference type="Gene3D" id="2.130.10.10">
    <property type="entry name" value="YVTN repeat-like/Quinoprotein amine dehydrogenase"/>
    <property type="match status" value="1"/>
</dbReference>
<keyword evidence="2 5" id="KW-0677">Repeat</keyword>
<comment type="similarity">
    <text evidence="5">Belongs to the WD repeat coronin family.</text>
</comment>
<dbReference type="Pfam" id="PF08953">
    <property type="entry name" value="DUF1899"/>
    <property type="match status" value="1"/>
</dbReference>
<feature type="repeat" description="WD" evidence="4">
    <location>
        <begin position="127"/>
        <end position="169"/>
    </location>
</feature>
<dbReference type="SMART" id="SM00320">
    <property type="entry name" value="WD40"/>
    <property type="match status" value="3"/>
</dbReference>
<dbReference type="PANTHER" id="PTHR10856">
    <property type="entry name" value="CORONIN"/>
    <property type="match status" value="1"/>
</dbReference>
<evidence type="ECO:0000313" key="8">
    <source>
        <dbReference type="EMBL" id="OXA53083.1"/>
    </source>
</evidence>
<dbReference type="GO" id="GO:0051015">
    <property type="term" value="F:actin filament binding"/>
    <property type="evidence" value="ECO:0007669"/>
    <property type="project" value="TreeGrafter"/>
</dbReference>
<dbReference type="InterPro" id="IPR019775">
    <property type="entry name" value="WD40_repeat_CS"/>
</dbReference>
<evidence type="ECO:0000256" key="5">
    <source>
        <dbReference type="RuleBase" id="RU280818"/>
    </source>
</evidence>
<keyword evidence="1 4" id="KW-0853">WD repeat</keyword>
<accession>A0A226E642</accession>
<sequence length="513" mass="56902">MSFRVVRSSKFRHVYGQPLKREQCFDNIRVSKSSWDSTFCAVNPKFLAIIVESAGGGAFVVLPLNKVGRIPPDYPLVGGHKGPVLDIAWCPHNDNVIASGSEDCVVKVWQIPDHGLGRTLTESVVDLQYHQRRVGLVLWHPTALNILLTAGSDNQVVIWNVGTGEPLVEMDCHPDLVYSACWNWDGSQLVTTCRDKKIRIIEPRTGRIMVESISHEGSKGTRAIYLKNGLIFTTGFSKMSERQYSLRSPDNLEEPIVTVELDTSNGVMFPLYDPDTNLVYLCGKGDSVVRYFEVTAEPPFVHYINTFQTPDPQRGIGIMPKRGCDVKSCEVTRLFRLNNSGYCQIISMTVPRKSELFQEDLYPDTPGDEPAITAEEWIGGKDAEPVMISLKDGYNSSVKKNELKVKKKANILTKRSAGGSGSSHASGGGSELEDEPEDEPISLAQSVSSMKILEDMQDEIRKLKAMIVKHERRIRVLEQADARPALPVSEPPPTITVNNNTGHPPEDMAPDEV</sequence>
<feature type="region of interest" description="Disordered" evidence="6">
    <location>
        <begin position="477"/>
        <end position="513"/>
    </location>
</feature>
<feature type="compositionally biased region" description="Gly residues" evidence="6">
    <location>
        <begin position="418"/>
        <end position="430"/>
    </location>
</feature>
<dbReference type="Pfam" id="PF00400">
    <property type="entry name" value="WD40"/>
    <property type="match status" value="2"/>
</dbReference>
<evidence type="ECO:0000259" key="7">
    <source>
        <dbReference type="SMART" id="SM01166"/>
    </source>
</evidence>
<evidence type="ECO:0000256" key="6">
    <source>
        <dbReference type="SAM" id="MobiDB-lite"/>
    </source>
</evidence>
<dbReference type="InterPro" id="IPR015048">
    <property type="entry name" value="DUF1899"/>
</dbReference>
<dbReference type="InterPro" id="IPR001680">
    <property type="entry name" value="WD40_rpt"/>
</dbReference>
<dbReference type="InterPro" id="IPR036322">
    <property type="entry name" value="WD40_repeat_dom_sf"/>
</dbReference>
<dbReference type="PROSITE" id="PS00678">
    <property type="entry name" value="WD_REPEATS_1"/>
    <property type="match status" value="1"/>
</dbReference>
<keyword evidence="3" id="KW-0175">Coiled coil</keyword>
<dbReference type="PROSITE" id="PS50294">
    <property type="entry name" value="WD_REPEATS_REGION"/>
    <property type="match status" value="2"/>
</dbReference>
<proteinExistence type="inferred from homology"/>
<dbReference type="STRING" id="158441.A0A226E642"/>
<evidence type="ECO:0000256" key="1">
    <source>
        <dbReference type="ARBA" id="ARBA00022574"/>
    </source>
</evidence>
<dbReference type="OMA" id="NFQDDIY"/>
<name>A0A226E642_FOLCA</name>
<dbReference type="GO" id="GO:0007015">
    <property type="term" value="P:actin filament organization"/>
    <property type="evidence" value="ECO:0007669"/>
    <property type="project" value="TreeGrafter"/>
</dbReference>
<dbReference type="SMART" id="SM01167">
    <property type="entry name" value="DUF1900"/>
    <property type="match status" value="1"/>
</dbReference>
<evidence type="ECO:0000256" key="4">
    <source>
        <dbReference type="PROSITE-ProRule" id="PRU00221"/>
    </source>
</evidence>
<dbReference type="PROSITE" id="PS50082">
    <property type="entry name" value="WD_REPEATS_2"/>
    <property type="match status" value="2"/>
</dbReference>
<keyword evidence="9" id="KW-1185">Reference proteome</keyword>
<dbReference type="OrthoDB" id="1850764at2759"/>
<dbReference type="InterPro" id="IPR015505">
    <property type="entry name" value="Coronin"/>
</dbReference>
<organism evidence="8 9">
    <name type="scientific">Folsomia candida</name>
    <name type="common">Springtail</name>
    <dbReference type="NCBI Taxonomy" id="158441"/>
    <lineage>
        <taxon>Eukaryota</taxon>
        <taxon>Metazoa</taxon>
        <taxon>Ecdysozoa</taxon>
        <taxon>Arthropoda</taxon>
        <taxon>Hexapoda</taxon>
        <taxon>Collembola</taxon>
        <taxon>Entomobryomorpha</taxon>
        <taxon>Isotomoidea</taxon>
        <taxon>Isotomidae</taxon>
        <taxon>Proisotominae</taxon>
        <taxon>Folsomia</taxon>
    </lineage>
</organism>
<feature type="repeat" description="WD" evidence="4">
    <location>
        <begin position="77"/>
        <end position="111"/>
    </location>
</feature>
<dbReference type="Pfam" id="PF16300">
    <property type="entry name" value="WD40_4"/>
    <property type="match status" value="1"/>
</dbReference>
<dbReference type="PANTHER" id="PTHR10856:SF0">
    <property type="entry name" value="CORONIN"/>
    <property type="match status" value="1"/>
</dbReference>
<protein>
    <recommendedName>
        <fullName evidence="5">Coronin</fullName>
    </recommendedName>
</protein>
<feature type="region of interest" description="Disordered" evidence="6">
    <location>
        <begin position="414"/>
        <end position="439"/>
    </location>
</feature>
<dbReference type="FunFam" id="2.130.10.10:FF:000003">
    <property type="entry name" value="Coronin"/>
    <property type="match status" value="1"/>
</dbReference>
<reference evidence="8 9" key="1">
    <citation type="submission" date="2015-12" db="EMBL/GenBank/DDBJ databases">
        <title>The genome of Folsomia candida.</title>
        <authorList>
            <person name="Faddeeva A."/>
            <person name="Derks M.F."/>
            <person name="Anvar Y."/>
            <person name="Smit S."/>
            <person name="Van Straalen N."/>
            <person name="Roelofs D."/>
        </authorList>
    </citation>
    <scope>NUCLEOTIDE SEQUENCE [LARGE SCALE GENOMIC DNA]</scope>
    <source>
        <strain evidence="8 9">VU population</strain>
        <tissue evidence="8">Whole body</tissue>
    </source>
</reference>
<dbReference type="SMART" id="SM01166">
    <property type="entry name" value="DUF1899"/>
    <property type="match status" value="1"/>
</dbReference>
<evidence type="ECO:0000256" key="2">
    <source>
        <dbReference type="ARBA" id="ARBA00022737"/>
    </source>
</evidence>
<dbReference type="SUPFAM" id="SSF50978">
    <property type="entry name" value="WD40 repeat-like"/>
    <property type="match status" value="1"/>
</dbReference>
<evidence type="ECO:0000256" key="3">
    <source>
        <dbReference type="ARBA" id="ARBA00023054"/>
    </source>
</evidence>
<gene>
    <name evidence="8" type="ORF">Fcan01_12810</name>
</gene>
<dbReference type="Proteomes" id="UP000198287">
    <property type="component" value="Unassembled WGS sequence"/>
</dbReference>
<dbReference type="EMBL" id="LNIX01000006">
    <property type="protein sequence ID" value="OXA53083.1"/>
    <property type="molecule type" value="Genomic_DNA"/>
</dbReference>
<dbReference type="AlphaFoldDB" id="A0A226E642"/>
<feature type="domain" description="DUF1899" evidence="7">
    <location>
        <begin position="4"/>
        <end position="68"/>
    </location>
</feature>
<evidence type="ECO:0000313" key="9">
    <source>
        <dbReference type="Proteomes" id="UP000198287"/>
    </source>
</evidence>